<dbReference type="GO" id="GO:0043022">
    <property type="term" value="F:ribosome binding"/>
    <property type="evidence" value="ECO:0007669"/>
    <property type="project" value="UniProtKB-UniRule"/>
</dbReference>
<dbReference type="AlphaFoldDB" id="A2SJQ2"/>
<evidence type="ECO:0000256" key="4">
    <source>
        <dbReference type="ARBA" id="ARBA00022884"/>
    </source>
</evidence>
<comment type="function">
    <text evidence="5">Member of a network of 50S ribosomal subunit biogenesis factors which assembles along the 30S-50S interface, preventing incorrect 23S rRNA structures from forming. Promotes peptidyl transferase center (PTC) maturation.</text>
</comment>
<protein>
    <recommendedName>
        <fullName evidence="5">Dual-action ribosomal maturation protein DarP</fullName>
    </recommendedName>
    <alternativeName>
        <fullName evidence="5">Large ribosomal subunit assembly factor DarP</fullName>
    </alternativeName>
</protein>
<dbReference type="GO" id="GO:0005829">
    <property type="term" value="C:cytosol"/>
    <property type="evidence" value="ECO:0007669"/>
    <property type="project" value="TreeGrafter"/>
</dbReference>
<dbReference type="Pfam" id="PF04751">
    <property type="entry name" value="DarP"/>
    <property type="match status" value="1"/>
</dbReference>
<evidence type="ECO:0000256" key="5">
    <source>
        <dbReference type="HAMAP-Rule" id="MF_00765"/>
    </source>
</evidence>
<dbReference type="HAMAP" id="MF_00765">
    <property type="entry name" value="DarP"/>
    <property type="match status" value="1"/>
</dbReference>
<dbReference type="InterPro" id="IPR006839">
    <property type="entry name" value="DarP"/>
</dbReference>
<accession>A2SJQ2</accession>
<comment type="similarity">
    <text evidence="5">Belongs to the DarP family.</text>
</comment>
<comment type="subcellular location">
    <subcellularLocation>
        <location evidence="5">Cytoplasm</location>
    </subcellularLocation>
    <text evidence="5">Associates with late stage pre-50S ribosomal subunits.</text>
</comment>
<dbReference type="InterPro" id="IPR023153">
    <property type="entry name" value="DarP_sf"/>
</dbReference>
<evidence type="ECO:0000313" key="7">
    <source>
        <dbReference type="Proteomes" id="UP000000366"/>
    </source>
</evidence>
<evidence type="ECO:0000256" key="1">
    <source>
        <dbReference type="ARBA" id="ARBA00022490"/>
    </source>
</evidence>
<dbReference type="Gene3D" id="1.10.60.30">
    <property type="entry name" value="PSPTO4464-like domains"/>
    <property type="match status" value="2"/>
</dbReference>
<dbReference type="HOGENOM" id="CLU_106757_1_0_4"/>
<sequence length="208" mass="23256">MIASALRRSPFPDACHRLNTETNELDDDDASERPSKTALKKAMHELQALGEALMTLPDARIDAIGIDESLREAVRTAQRTKSHEGRRRQIQYLGKLMRRAQDAGGIEPIREAVASFQLGHAKDALALHEAERWRAELLASDDALTRWTAAHPRSDLQQLRSLIRSARKEAVPALPDGAARHGRAYRELFQQLRGALAEPGREEEESND</sequence>
<dbReference type="PANTHER" id="PTHR38101">
    <property type="entry name" value="UPF0307 PROTEIN YJGA"/>
    <property type="match status" value="1"/>
</dbReference>
<dbReference type="Proteomes" id="UP000000366">
    <property type="component" value="Chromosome"/>
</dbReference>
<keyword evidence="4 5" id="KW-0694">RNA-binding</keyword>
<organism evidence="6 7">
    <name type="scientific">Methylibium petroleiphilum (strain ATCC BAA-1232 / LMG 22953 / PM1)</name>
    <dbReference type="NCBI Taxonomy" id="420662"/>
    <lineage>
        <taxon>Bacteria</taxon>
        <taxon>Pseudomonadati</taxon>
        <taxon>Pseudomonadota</taxon>
        <taxon>Betaproteobacteria</taxon>
        <taxon>Burkholderiales</taxon>
        <taxon>Sphaerotilaceae</taxon>
        <taxon>Methylibium</taxon>
    </lineage>
</organism>
<keyword evidence="7" id="KW-1185">Reference proteome</keyword>
<keyword evidence="3 5" id="KW-0699">rRNA-binding</keyword>
<dbReference type="GO" id="GO:1902626">
    <property type="term" value="P:assembly of large subunit precursor of preribosome"/>
    <property type="evidence" value="ECO:0007669"/>
    <property type="project" value="UniProtKB-UniRule"/>
</dbReference>
<dbReference type="EMBL" id="CP000555">
    <property type="protein sequence ID" value="ABM95791.1"/>
    <property type="molecule type" value="Genomic_DNA"/>
</dbReference>
<dbReference type="NCBIfam" id="NF003593">
    <property type="entry name" value="PRK05255.1-1"/>
    <property type="match status" value="1"/>
</dbReference>
<dbReference type="SUPFAM" id="SSF158710">
    <property type="entry name" value="PSPTO4464-like"/>
    <property type="match status" value="1"/>
</dbReference>
<dbReference type="eggNOG" id="COG3028">
    <property type="taxonomic scope" value="Bacteria"/>
</dbReference>
<evidence type="ECO:0000256" key="2">
    <source>
        <dbReference type="ARBA" id="ARBA00022517"/>
    </source>
</evidence>
<dbReference type="GO" id="GO:0019843">
    <property type="term" value="F:rRNA binding"/>
    <property type="evidence" value="ECO:0007669"/>
    <property type="project" value="UniProtKB-UniRule"/>
</dbReference>
<dbReference type="PANTHER" id="PTHR38101:SF1">
    <property type="entry name" value="UPF0307 PROTEIN YJGA"/>
    <property type="match status" value="1"/>
</dbReference>
<reference evidence="6 7" key="1">
    <citation type="journal article" date="2007" name="J. Bacteriol.">
        <title>Whole-genome analysis of the methyl tert-butyl ether-degrading beta-proteobacterium Methylibium petroleiphilum PM1.</title>
        <authorList>
            <person name="Kane S.R."/>
            <person name="Chakicherla A.Y."/>
            <person name="Chain P.S.G."/>
            <person name="Schmidt R."/>
            <person name="Shin M.W."/>
            <person name="Legler T.C."/>
            <person name="Scow K.M."/>
            <person name="Larimer F.W."/>
            <person name="Lucas S.M."/>
            <person name="Richardson P.M."/>
            <person name="Hristova K.R."/>
        </authorList>
    </citation>
    <scope>NUCLEOTIDE SEQUENCE [LARGE SCALE GENOMIC DNA]</scope>
    <source>
        <strain evidence="7">ATCC BAA-1232 / LMG 22953 / PM1</strain>
    </source>
</reference>
<dbReference type="CDD" id="cd16331">
    <property type="entry name" value="YjgA-like"/>
    <property type="match status" value="1"/>
</dbReference>
<gene>
    <name evidence="5" type="primary">darP</name>
    <name evidence="6" type="ordered locus">Mpe_A2837</name>
</gene>
<keyword evidence="1 5" id="KW-0963">Cytoplasm</keyword>
<dbReference type="STRING" id="420662.Mpe_A2837"/>
<dbReference type="PIRSF" id="PIRSF016183">
    <property type="entry name" value="UCP016183"/>
    <property type="match status" value="1"/>
</dbReference>
<keyword evidence="2 5" id="KW-0690">Ribosome biogenesis</keyword>
<evidence type="ECO:0000313" key="6">
    <source>
        <dbReference type="EMBL" id="ABM95791.1"/>
    </source>
</evidence>
<evidence type="ECO:0000256" key="3">
    <source>
        <dbReference type="ARBA" id="ARBA00022730"/>
    </source>
</evidence>
<proteinExistence type="inferred from homology"/>
<name>A2SJQ2_METPP</name>
<dbReference type="KEGG" id="mpt:Mpe_A2837"/>